<keyword evidence="3" id="KW-1185">Reference proteome</keyword>
<evidence type="ECO:0000313" key="2">
    <source>
        <dbReference type="EMBL" id="AVG24507.1"/>
    </source>
</evidence>
<keyword evidence="1" id="KW-0812">Transmembrane</keyword>
<evidence type="ECO:0000313" key="3">
    <source>
        <dbReference type="Proteomes" id="UP000243077"/>
    </source>
</evidence>
<dbReference type="KEGG" id="psai:C3B54_111570"/>
<protein>
    <submittedName>
        <fullName evidence="2">Uncharacterized protein</fullName>
    </submittedName>
</protein>
<name>A0A2L2BS99_9MICO</name>
<keyword evidence="1" id="KW-1133">Transmembrane helix</keyword>
<dbReference type="Proteomes" id="UP000243077">
    <property type="component" value="Chromosome"/>
</dbReference>
<dbReference type="EMBL" id="CP026923">
    <property type="protein sequence ID" value="AVG24507.1"/>
    <property type="molecule type" value="Genomic_DNA"/>
</dbReference>
<organism evidence="2 3">
    <name type="scientific">Pontimonas salivibrio</name>
    <dbReference type="NCBI Taxonomy" id="1159327"/>
    <lineage>
        <taxon>Bacteria</taxon>
        <taxon>Bacillati</taxon>
        <taxon>Actinomycetota</taxon>
        <taxon>Actinomycetes</taxon>
        <taxon>Micrococcales</taxon>
        <taxon>Microbacteriaceae</taxon>
        <taxon>Pontimonas</taxon>
    </lineage>
</organism>
<proteinExistence type="predicted"/>
<feature type="transmembrane region" description="Helical" evidence="1">
    <location>
        <begin position="44"/>
        <end position="63"/>
    </location>
</feature>
<reference evidence="2 3" key="1">
    <citation type="submission" date="2018-02" db="EMBL/GenBank/DDBJ databases">
        <title>Complete genome of the streamlined marine actinobacterium Pontimonas salivibrio CL-TW6 adapted to coastal planktonic lifestype.</title>
        <authorList>
            <person name="Cho B.C."/>
            <person name="Hardies S.C."/>
            <person name="Jang G.I."/>
            <person name="Hwang C.Y."/>
        </authorList>
    </citation>
    <scope>NUCLEOTIDE SEQUENCE [LARGE SCALE GENOMIC DNA]</scope>
    <source>
        <strain evidence="2 3">CL-TW6</strain>
    </source>
</reference>
<keyword evidence="1" id="KW-0472">Membrane</keyword>
<sequence length="108" mass="11787">MSRVVLSGLFVLLIVWDVWEAVGNLLGLPAYYSALGVADSTPWVLLVSGVIVPVLLWALGLWWGWRRQSVIEAAVIYAIALSVQATLSLSLIAAEQAWRADVLRALLD</sequence>
<evidence type="ECO:0000256" key="1">
    <source>
        <dbReference type="SAM" id="Phobius"/>
    </source>
</evidence>
<gene>
    <name evidence="2" type="ORF">C3B54_111570</name>
</gene>
<accession>A0A2L2BS99</accession>
<feature type="transmembrane region" description="Helical" evidence="1">
    <location>
        <begin position="75"/>
        <end position="94"/>
    </location>
</feature>
<dbReference type="AlphaFoldDB" id="A0A2L2BS99"/>